<name>A0A848BY18_9FIRM</name>
<dbReference type="RefSeq" id="WP_170087990.1">
    <property type="nucleotide sequence ID" value="NZ_JABAFG010000021.1"/>
</dbReference>
<organism evidence="1 2">
    <name type="scientific">Megasphaera hexanoica</name>
    <dbReference type="NCBI Taxonomy" id="1675036"/>
    <lineage>
        <taxon>Bacteria</taxon>
        <taxon>Bacillati</taxon>
        <taxon>Bacillota</taxon>
        <taxon>Negativicutes</taxon>
        <taxon>Veillonellales</taxon>
        <taxon>Veillonellaceae</taxon>
        <taxon>Megasphaera</taxon>
    </lineage>
</organism>
<dbReference type="Proteomes" id="UP000591071">
    <property type="component" value="Unassembled WGS sequence"/>
</dbReference>
<comment type="caution">
    <text evidence="1">The sequence shown here is derived from an EMBL/GenBank/DDBJ whole genome shotgun (WGS) entry which is preliminary data.</text>
</comment>
<evidence type="ECO:0000313" key="1">
    <source>
        <dbReference type="EMBL" id="NME29134.1"/>
    </source>
</evidence>
<proteinExistence type="predicted"/>
<sequence length="96" mass="11155">MNQVEIYAAEKRMSLLLNEKFEMQKELHALLCGEQKETIEAYTRLFDVMDEVIIQEAKSIDKNKNAAHQRLNETSNVIVKKIFVELKTRVVDDTKG</sequence>
<dbReference type="AlphaFoldDB" id="A0A848BY18"/>
<protein>
    <submittedName>
        <fullName evidence="1">Uncharacterized protein</fullName>
    </submittedName>
</protein>
<evidence type="ECO:0000313" key="2">
    <source>
        <dbReference type="Proteomes" id="UP000591071"/>
    </source>
</evidence>
<dbReference type="EMBL" id="JABAFG010000021">
    <property type="protein sequence ID" value="NME29134.1"/>
    <property type="molecule type" value="Genomic_DNA"/>
</dbReference>
<reference evidence="1 2" key="1">
    <citation type="submission" date="2020-04" db="EMBL/GenBank/DDBJ databases">
        <authorList>
            <person name="Hitch T.C.A."/>
            <person name="Wylensek D."/>
            <person name="Clavel T."/>
        </authorList>
    </citation>
    <scope>NUCLEOTIDE SEQUENCE [LARGE SCALE GENOMIC DNA]</scope>
    <source>
        <strain evidence="1 2">Oil-RF-744-FAT-WT-6-1</strain>
    </source>
</reference>
<accession>A0A848BY18</accession>
<gene>
    <name evidence="1" type="ORF">HF872_10970</name>
</gene>